<dbReference type="STRING" id="984487.A0A1E4SNB0"/>
<evidence type="ECO:0008006" key="5">
    <source>
        <dbReference type="Google" id="ProtNLM"/>
    </source>
</evidence>
<proteinExistence type="predicted"/>
<gene>
    <name evidence="3" type="ORF">CANTADRAFT_46470</name>
</gene>
<dbReference type="AlphaFoldDB" id="A0A1E4SNB0"/>
<sequence length="278" mass="31108">MKLSVLATIITLATAQWYPLGRDGEIPLAISPYTVGEEVLIDCIARNIDNGEHKFDDQERIIYSSFPICKETGKPLSFKYGISEDKNCTIGFTDQLYHLFQLYIHEDVPFSCRLPLSKEPNSIEKGGAFIPLTFNFRGEIHDSHLDVDSSLNVLFSKPTSKRPEENTFISAVAFSSGTNATRIVIGDSLTLNLAVRWYDNLANTNSLSKNYQGLLPYADGFYKLPINFVPISYSSFYIIILLVALTAGSLSWILSNFYPKKLKGYKPVDAETGFSKLD</sequence>
<keyword evidence="1" id="KW-0472">Membrane</keyword>
<reference evidence="4" key="1">
    <citation type="submission" date="2016-05" db="EMBL/GenBank/DDBJ databases">
        <title>Comparative genomics of biotechnologically important yeasts.</title>
        <authorList>
            <consortium name="DOE Joint Genome Institute"/>
            <person name="Riley R."/>
            <person name="Haridas S."/>
            <person name="Wolfe K.H."/>
            <person name="Lopes M.R."/>
            <person name="Hittinger C.T."/>
            <person name="Goker M."/>
            <person name="Salamov A."/>
            <person name="Wisecaver J."/>
            <person name="Long T.M."/>
            <person name="Aerts A.L."/>
            <person name="Barry K."/>
            <person name="Choi C."/>
            <person name="Clum A."/>
            <person name="Coughlan A.Y."/>
            <person name="Deshpande S."/>
            <person name="Douglass A.P."/>
            <person name="Hanson S.J."/>
            <person name="Klenk H.-P."/>
            <person name="Labutti K."/>
            <person name="Lapidus A."/>
            <person name="Lindquist E."/>
            <person name="Lipzen A."/>
            <person name="Meier-Kolthoff J.P."/>
            <person name="Ohm R.A."/>
            <person name="Otillar R.P."/>
            <person name="Pangilinan J."/>
            <person name="Peng Y."/>
            <person name="Rokas A."/>
            <person name="Rosa C.A."/>
            <person name="Scheuner C."/>
            <person name="Sibirny A.A."/>
            <person name="Slot J.C."/>
            <person name="Stielow J.B."/>
            <person name="Sun H."/>
            <person name="Kurtzman C.P."/>
            <person name="Blackwell M."/>
            <person name="Grigoriev I.V."/>
            <person name="Jeffries T.W."/>
        </authorList>
    </citation>
    <scope>NUCLEOTIDE SEQUENCE [LARGE SCALE GENOMIC DNA]</scope>
    <source>
        <strain evidence="4">NRRL Y-17324</strain>
    </source>
</reference>
<keyword evidence="1" id="KW-0812">Transmembrane</keyword>
<dbReference type="Proteomes" id="UP000094285">
    <property type="component" value="Unassembled WGS sequence"/>
</dbReference>
<accession>A0A1E4SNB0</accession>
<feature type="signal peptide" evidence="2">
    <location>
        <begin position="1"/>
        <end position="15"/>
    </location>
</feature>
<keyword evidence="4" id="KW-1185">Reference proteome</keyword>
<dbReference type="PANTHER" id="PTHR40368">
    <property type="entry name" value="YALI0F14399P"/>
    <property type="match status" value="1"/>
</dbReference>
<dbReference type="PANTHER" id="PTHR40368:SF1">
    <property type="entry name" value="YALI0F14399P"/>
    <property type="match status" value="1"/>
</dbReference>
<name>A0A1E4SNB0_9ASCO</name>
<dbReference type="RefSeq" id="XP_020066107.1">
    <property type="nucleotide sequence ID" value="XM_020209338.1"/>
</dbReference>
<organism evidence="3 4">
    <name type="scientific">Suhomyces tanzawaensis NRRL Y-17324</name>
    <dbReference type="NCBI Taxonomy" id="984487"/>
    <lineage>
        <taxon>Eukaryota</taxon>
        <taxon>Fungi</taxon>
        <taxon>Dikarya</taxon>
        <taxon>Ascomycota</taxon>
        <taxon>Saccharomycotina</taxon>
        <taxon>Pichiomycetes</taxon>
        <taxon>Debaryomycetaceae</taxon>
        <taxon>Suhomyces</taxon>
    </lineage>
</organism>
<feature type="chain" id="PRO_5012475502" description="Protein BIG1" evidence="2">
    <location>
        <begin position="16"/>
        <end position="278"/>
    </location>
</feature>
<evidence type="ECO:0000256" key="1">
    <source>
        <dbReference type="SAM" id="Phobius"/>
    </source>
</evidence>
<dbReference type="OrthoDB" id="18530at2759"/>
<protein>
    <recommendedName>
        <fullName evidence="5">Protein BIG1</fullName>
    </recommendedName>
</protein>
<dbReference type="EMBL" id="KV453910">
    <property type="protein sequence ID" value="ODV80985.1"/>
    <property type="molecule type" value="Genomic_DNA"/>
</dbReference>
<feature type="transmembrane region" description="Helical" evidence="1">
    <location>
        <begin position="236"/>
        <end position="258"/>
    </location>
</feature>
<evidence type="ECO:0000313" key="3">
    <source>
        <dbReference type="EMBL" id="ODV80985.1"/>
    </source>
</evidence>
<evidence type="ECO:0000256" key="2">
    <source>
        <dbReference type="SAM" id="SignalP"/>
    </source>
</evidence>
<keyword evidence="2" id="KW-0732">Signal</keyword>
<keyword evidence="1" id="KW-1133">Transmembrane helix</keyword>
<evidence type="ECO:0000313" key="4">
    <source>
        <dbReference type="Proteomes" id="UP000094285"/>
    </source>
</evidence>
<dbReference type="GeneID" id="30983474"/>